<dbReference type="Gene3D" id="3.40.190.290">
    <property type="match status" value="1"/>
</dbReference>
<comment type="caution">
    <text evidence="7">The sequence shown here is derived from an EMBL/GenBank/DDBJ whole genome shotgun (WGS) entry which is preliminary data.</text>
</comment>
<proteinExistence type="inferred from homology"/>
<feature type="coiled-coil region" evidence="5">
    <location>
        <begin position="65"/>
        <end position="92"/>
    </location>
</feature>
<dbReference type="InterPro" id="IPR000847">
    <property type="entry name" value="LysR_HTH_N"/>
</dbReference>
<keyword evidence="5" id="KW-0175">Coiled coil</keyword>
<dbReference type="EMBL" id="JBEPMA010000019">
    <property type="protein sequence ID" value="MET3618274.1"/>
    <property type="molecule type" value="Genomic_DNA"/>
</dbReference>
<evidence type="ECO:0000313" key="8">
    <source>
        <dbReference type="Proteomes" id="UP001549162"/>
    </source>
</evidence>
<keyword evidence="8" id="KW-1185">Reference proteome</keyword>
<dbReference type="Pfam" id="PF00126">
    <property type="entry name" value="HTH_1"/>
    <property type="match status" value="1"/>
</dbReference>
<keyword evidence="2" id="KW-0805">Transcription regulation</keyword>
<evidence type="ECO:0000256" key="1">
    <source>
        <dbReference type="ARBA" id="ARBA00009437"/>
    </source>
</evidence>
<name>A0ABV2JEQ4_9FIRM</name>
<keyword evidence="3 7" id="KW-0238">DNA-binding</keyword>
<dbReference type="SUPFAM" id="SSF53850">
    <property type="entry name" value="Periplasmic binding protein-like II"/>
    <property type="match status" value="1"/>
</dbReference>
<dbReference type="InterPro" id="IPR050950">
    <property type="entry name" value="HTH-type_LysR_regulators"/>
</dbReference>
<dbReference type="InterPro" id="IPR005119">
    <property type="entry name" value="LysR_subst-bd"/>
</dbReference>
<evidence type="ECO:0000256" key="5">
    <source>
        <dbReference type="SAM" id="Coils"/>
    </source>
</evidence>
<dbReference type="SUPFAM" id="SSF46785">
    <property type="entry name" value="Winged helix' DNA-binding domain"/>
    <property type="match status" value="1"/>
</dbReference>
<organism evidence="7 8">
    <name type="scientific">Peptoniphilus olsenii</name>
    <dbReference type="NCBI Taxonomy" id="411570"/>
    <lineage>
        <taxon>Bacteria</taxon>
        <taxon>Bacillati</taxon>
        <taxon>Bacillota</taxon>
        <taxon>Tissierellia</taxon>
        <taxon>Tissierellales</taxon>
        <taxon>Peptoniphilaceae</taxon>
        <taxon>Peptoniphilus</taxon>
    </lineage>
</organism>
<evidence type="ECO:0000256" key="4">
    <source>
        <dbReference type="ARBA" id="ARBA00023163"/>
    </source>
</evidence>
<comment type="similarity">
    <text evidence="1">Belongs to the LysR transcriptional regulatory family.</text>
</comment>
<sequence>MLFLNLNYFVKTVECKSFTLAAEELFVSQSAVSKSIKNLEDELKVNLIDRNYRNFTLTRQGEIVYKFAKEIINNYEIKKQEMLKKLDESDDVLKFGLPPAAGSIYFYSKIFEFKENCPNIDLKIEEVTAPFIVDKLLNNIIDVGVVISPFEDDKFEILNVFDSESILVVSEKHRLAKEKEVEFSELSDEKFIHVTKEFMYHDVFLEKCKEAGFEPNIIFQSKQWDLILAMVSENQGITILPKPLVEKYYIDNIKMVKLTKPSFPWSLLLIYLKNQYMRESMRCFIELFYDDI</sequence>
<dbReference type="InterPro" id="IPR036390">
    <property type="entry name" value="WH_DNA-bd_sf"/>
</dbReference>
<dbReference type="Proteomes" id="UP001549162">
    <property type="component" value="Unassembled WGS sequence"/>
</dbReference>
<evidence type="ECO:0000313" key="7">
    <source>
        <dbReference type="EMBL" id="MET3618274.1"/>
    </source>
</evidence>
<reference evidence="7 8" key="1">
    <citation type="submission" date="2024-06" db="EMBL/GenBank/DDBJ databases">
        <title>Genomic Encyclopedia of Type Strains, Phase IV (KMG-IV): sequencing the most valuable type-strain genomes for metagenomic binning, comparative biology and taxonomic classification.</title>
        <authorList>
            <person name="Goeker M."/>
        </authorList>
    </citation>
    <scope>NUCLEOTIDE SEQUENCE [LARGE SCALE GENOMIC DNA]</scope>
    <source>
        <strain evidence="7 8">DSM 21460</strain>
    </source>
</reference>
<dbReference type="InterPro" id="IPR036388">
    <property type="entry name" value="WH-like_DNA-bd_sf"/>
</dbReference>
<dbReference type="PANTHER" id="PTHR30419:SF8">
    <property type="entry name" value="NITROGEN ASSIMILATION TRANSCRIPTIONAL ACTIVATOR-RELATED"/>
    <property type="match status" value="1"/>
</dbReference>
<evidence type="ECO:0000259" key="6">
    <source>
        <dbReference type="PROSITE" id="PS50931"/>
    </source>
</evidence>
<feature type="domain" description="HTH lysR-type" evidence="6">
    <location>
        <begin position="1"/>
        <end position="58"/>
    </location>
</feature>
<dbReference type="RefSeq" id="WP_354369416.1">
    <property type="nucleotide sequence ID" value="NZ_JBEPMA010000019.1"/>
</dbReference>
<dbReference type="PRINTS" id="PR00039">
    <property type="entry name" value="HTHLYSR"/>
</dbReference>
<dbReference type="PANTHER" id="PTHR30419">
    <property type="entry name" value="HTH-TYPE TRANSCRIPTIONAL REGULATOR YBHD"/>
    <property type="match status" value="1"/>
</dbReference>
<gene>
    <name evidence="7" type="ORF">ABID14_001912</name>
</gene>
<evidence type="ECO:0000256" key="3">
    <source>
        <dbReference type="ARBA" id="ARBA00023125"/>
    </source>
</evidence>
<dbReference type="Gene3D" id="1.10.10.10">
    <property type="entry name" value="Winged helix-like DNA-binding domain superfamily/Winged helix DNA-binding domain"/>
    <property type="match status" value="1"/>
</dbReference>
<accession>A0ABV2JEQ4</accession>
<dbReference type="PROSITE" id="PS50931">
    <property type="entry name" value="HTH_LYSR"/>
    <property type="match status" value="1"/>
</dbReference>
<dbReference type="GO" id="GO:0003677">
    <property type="term" value="F:DNA binding"/>
    <property type="evidence" value="ECO:0007669"/>
    <property type="project" value="UniProtKB-KW"/>
</dbReference>
<protein>
    <submittedName>
        <fullName evidence="7">DNA-binding transcriptional LysR family regulator</fullName>
    </submittedName>
</protein>
<evidence type="ECO:0000256" key="2">
    <source>
        <dbReference type="ARBA" id="ARBA00023015"/>
    </source>
</evidence>
<keyword evidence="4" id="KW-0804">Transcription</keyword>
<dbReference type="Pfam" id="PF03466">
    <property type="entry name" value="LysR_substrate"/>
    <property type="match status" value="1"/>
</dbReference>